<dbReference type="EnsemblMetazoa" id="XM_026441444">
    <property type="protein sequence ID" value="XP_026297229"/>
    <property type="gene ID" value="LOC100577894"/>
</dbReference>
<protein>
    <submittedName>
        <fullName evidence="6 7">Protein PFC0760c</fullName>
    </submittedName>
</protein>
<feature type="region of interest" description="Disordered" evidence="2">
    <location>
        <begin position="106"/>
        <end position="143"/>
    </location>
</feature>
<dbReference type="KEGG" id="ame:100577894"/>
<dbReference type="RefSeq" id="XP_026297228.1">
    <property type="nucleotide sequence ID" value="XM_026441443.1"/>
</dbReference>
<gene>
    <name evidence="6 7" type="primary">LOC100577894</name>
</gene>
<feature type="region of interest" description="Disordered" evidence="2">
    <location>
        <begin position="1098"/>
        <end position="1126"/>
    </location>
</feature>
<feature type="region of interest" description="Disordered" evidence="2">
    <location>
        <begin position="1053"/>
        <end position="1077"/>
    </location>
</feature>
<dbReference type="OrthoDB" id="7605575at2759"/>
<accession>A0A7M7L5U7</accession>
<feature type="transmembrane region" description="Helical" evidence="3">
    <location>
        <begin position="2074"/>
        <end position="2094"/>
    </location>
</feature>
<evidence type="ECO:0000313" key="5">
    <source>
        <dbReference type="Proteomes" id="UP000005203"/>
    </source>
</evidence>
<name>A0A7M7L5U7_APIME</name>
<evidence type="ECO:0000313" key="4">
    <source>
        <dbReference type="EnsemblMetazoa" id="XP_026297229"/>
    </source>
</evidence>
<keyword evidence="3" id="KW-0812">Transmembrane</keyword>
<keyword evidence="1" id="KW-0175">Coiled coil</keyword>
<proteinExistence type="predicted"/>
<dbReference type="GeneID" id="100577894"/>
<evidence type="ECO:0000256" key="3">
    <source>
        <dbReference type="SAM" id="Phobius"/>
    </source>
</evidence>
<dbReference type="EnsemblMetazoa" id="XM_026441443">
    <property type="protein sequence ID" value="XP_026297228"/>
    <property type="gene ID" value="LOC100577894"/>
</dbReference>
<evidence type="ECO:0000313" key="6">
    <source>
        <dbReference type="RefSeq" id="XP_026297228.1"/>
    </source>
</evidence>
<keyword evidence="5" id="KW-1185">Reference proteome</keyword>
<reference evidence="6 7" key="2">
    <citation type="submission" date="2025-04" db="UniProtKB">
        <authorList>
            <consortium name="RefSeq"/>
        </authorList>
    </citation>
    <scope>IDENTIFICATION</scope>
    <source>
        <strain evidence="6 7">DH4</strain>
        <tissue evidence="6 7">Whole body</tissue>
    </source>
</reference>
<feature type="region of interest" description="Disordered" evidence="2">
    <location>
        <begin position="1139"/>
        <end position="1158"/>
    </location>
</feature>
<feature type="compositionally biased region" description="Basic and acidic residues" evidence="2">
    <location>
        <begin position="112"/>
        <end position="134"/>
    </location>
</feature>
<dbReference type="RefSeq" id="XP_026297229.1">
    <property type="nucleotide sequence ID" value="XM_026441444.1"/>
</dbReference>
<evidence type="ECO:0000256" key="1">
    <source>
        <dbReference type="SAM" id="Coils"/>
    </source>
</evidence>
<organism evidence="4">
    <name type="scientific">Apis mellifera</name>
    <name type="common">Honeybee</name>
    <dbReference type="NCBI Taxonomy" id="7460"/>
    <lineage>
        <taxon>Eukaryota</taxon>
        <taxon>Metazoa</taxon>
        <taxon>Ecdysozoa</taxon>
        <taxon>Arthropoda</taxon>
        <taxon>Hexapoda</taxon>
        <taxon>Insecta</taxon>
        <taxon>Pterygota</taxon>
        <taxon>Neoptera</taxon>
        <taxon>Endopterygota</taxon>
        <taxon>Hymenoptera</taxon>
        <taxon>Apocrita</taxon>
        <taxon>Aculeata</taxon>
        <taxon>Apoidea</taxon>
        <taxon>Anthophila</taxon>
        <taxon>Apidae</taxon>
        <taxon>Apis</taxon>
    </lineage>
</organism>
<keyword evidence="3" id="KW-1133">Transmembrane helix</keyword>
<accession>A0A8B8H2F0</accession>
<accession>A0A7M7MH69</accession>
<evidence type="ECO:0000256" key="2">
    <source>
        <dbReference type="SAM" id="MobiDB-lite"/>
    </source>
</evidence>
<evidence type="ECO:0000313" key="7">
    <source>
        <dbReference type="RefSeq" id="XP_026297229.1"/>
    </source>
</evidence>
<dbReference type="Proteomes" id="UP000005203">
    <property type="component" value="Linkage group LG6"/>
</dbReference>
<keyword evidence="3" id="KW-0472">Membrane</keyword>
<feature type="coiled-coil region" evidence="1">
    <location>
        <begin position="867"/>
        <end position="894"/>
    </location>
</feature>
<accession>A0A8B8H0Y0</accession>
<reference evidence="4" key="1">
    <citation type="submission" date="2021-01" db="UniProtKB">
        <authorList>
            <consortium name="EnsemblMetazoa"/>
        </authorList>
    </citation>
    <scope>IDENTIFICATION</scope>
    <source>
        <strain evidence="4">DH4</strain>
    </source>
</reference>
<feature type="compositionally biased region" description="Basic and acidic residues" evidence="2">
    <location>
        <begin position="1098"/>
        <end position="1116"/>
    </location>
</feature>
<sequence length="2100" mass="244043">MDNITMPSENNPTYNETLSYEAHMLQEILRINELMMKQAYQSNEEFRGNNKVSHKNYARNSMNRNNISAKKLSDEAREVHFRMISKSVSSLQGKNISSNTTVFKVHSKTTLKKTESKNNKYPEADTSSKKDISSKRNSNKQSFKVNMNIDDKLDIIDPLPQEECVASSLKKEKNKIFPKRIRNIGDRIVDDSVVNNPVELVEIYKKEINSENDLNRETSLIRTFSKEDNEQYEGVEENEFVSSKIKSNKHKKESYNVKNMEEVEKIGKIEDFQIKYVQENGQNDENLQKKYVQKENGQINEGFQENFTSKDDLINEDLQRKYTQENYENNENFNISERNISETTFSIKSTQDEEDRIINMIHTLNPIENETMEWKEQNDLNEDSLLTLEEINPRVNLVTIFEVSEKTCTNEKMEKSDGKNGLKKSEVFEDVQRCSTKGTNDLSVCENTKISKSQKLCANTIENVHSLQHNKYMNNIMTINKEKKDISRITIKEEERQNNDSIILPKTTKSNDSFIENSSKLLDFDFSKSNELGNNELMKKQKENISAIGKEEIPKEKHQNNNWIFFLQSNNKNMEKLYVKTGNLNSIERTNFSNNYKYTDDIQSAKIDENSMFKKENDEMNHGEDNLNIDSYKSNTFSESSIILSENEISKISMQRNNRIDNIKDSSSNLSSDRETINRIINKKLKLKRRNSNTDLSGKNKIKVVIEKRENKKNDNDKNIIDDDKTCLCDENVQQPLIDKNKKEDEDSQDFHKETTRIKINNNNEHEKSKKQLNQIESNNDKVNICQMLIKIHERLTSDWQRLKRLQMKLQISVSMISINPMMMFQLLDKTITRCKSYIHGANDSYKAETEITNILLHHVIELVKIMQINKTTLENQEQRIDQMQLELLQGHQTNKKRTFLNEIILTSNYWTNEIFYLIKNISCLVKQVMAENEEKENLRNLGRHKRHINISNDTKYKVGMTRIKNTKLELVKKESNIETQMSVVTNPINSLKQSKSKTFAKSSYSRSLDKEKHLDDGQTIIDKKIITDNRHLERKPPRKMFNSSSNQYKQSISRQKHRNNQQPVWKPGGAVKFPNTSNSATMLKFRPMLHIKEKMNLDSAKEEKQQKRGTNDCKKKPSKIHSTKDIVSNMDNFKMLKGRSTTSLKISPRPKTRGKISRPLSKTYESLEGNKSLCDMINQKIMKDSKVLKVLEEIIKDAKKKENKNSDNETNTVPFKQSCELIAVKEEMKINEEEPTRDIDSEVYKKNKLNINEGFQENLKMPESIPENYSVPIISKNFIPVPDTNVEDERKKRENVELNGNFENFQPKIKSNFASENNANYVGNFTSSSVDTDKLKVSKLYETCPTSNLSSVSSHNKIKENENFKENNVSQTCVLDYNEKQEKYDTSDSNILVNKPSYNKKEKTKVGSHTMSLVMLKEFLCNQGIDVNLVNKAEKYLKNKQRICKGLKKKSISFADVPSSIEYNYFKTNLKKENNSEEMLKNNMKKINDNVVEDKKSLNKISLLSSLEIKDNKHNYHFKTSLKKENNSEMLEKNIEKIDDNVVQNKKILNEISLLSSLETKDIEHNCHFKANLKKEDNLEEKLAKNIEKMDNNIIEDKQILNEISLLSLLKTMKDVATDTLKDNNNAYSQTSVFCKTSKSLQTIFENNLAMMKLQAIETQTEREQKNAFSMMDLFPVIDNSTETEEYSYIVKSVNSKNENDLNEEDLEIENNNDLSKKYYKENFTNISTKLIEELKLTNIKSSENIKVIKSDKNSSKECSQMFQQLLDQIHEECDESLSDYKKDELLFNESEESSTSVGSSKMSCIFDNNKIKKEKEDENQSVVKVISSGIVAAFQVAAIRARNIYRSIRIYKRKLRENARKLKKESKHRKKINEIYKSSESGSKSVLRNNSVANIIMQKKNDKRNGIIELFKNLKQTEITSPLSETSFDSHSESENNSFRSVKISLSDIFPNEINFENIELRNSEESINNLVTKNTSFKSVKVSSLNIFSDEINFKNDLENSKESFNSIALKDIRSLMEFLVNKTGDIEFERIECVQKISNSSTCKTKSHEDIRIESLKRKKQFRMFSSENLLVLIYSMLCIFVFWCLNFTITCDIFL</sequence>